<dbReference type="PANTHER" id="PTHR21015:SF22">
    <property type="entry name" value="GLYCOSYLTRANSFERASE"/>
    <property type="match status" value="1"/>
</dbReference>
<reference evidence="2 3" key="1">
    <citation type="journal article" date="2015" name="Genome Announc.">
        <title>Genome Assemblies of Three Soil-Associated Devosia species: D. insulae, D. limi, and D. soli.</title>
        <authorList>
            <person name="Hassan Y.I."/>
            <person name="Lepp D."/>
            <person name="Zhou T."/>
        </authorList>
    </citation>
    <scope>NUCLEOTIDE SEQUENCE [LARGE SCALE GENOMIC DNA]</scope>
    <source>
        <strain evidence="2 3">DS-56</strain>
    </source>
</reference>
<name>A0A1E5XKH8_9HYPH</name>
<accession>A0A1E5XKH8</accession>
<evidence type="ECO:0000313" key="3">
    <source>
        <dbReference type="Proteomes" id="UP000095463"/>
    </source>
</evidence>
<organism evidence="2 3">
    <name type="scientific">Devosia insulae DS-56</name>
    <dbReference type="NCBI Taxonomy" id="1116389"/>
    <lineage>
        <taxon>Bacteria</taxon>
        <taxon>Pseudomonadati</taxon>
        <taxon>Pseudomonadota</taxon>
        <taxon>Alphaproteobacteria</taxon>
        <taxon>Hyphomicrobiales</taxon>
        <taxon>Devosiaceae</taxon>
        <taxon>Devosia</taxon>
    </lineage>
</organism>
<dbReference type="Proteomes" id="UP000095463">
    <property type="component" value="Unassembled WGS sequence"/>
</dbReference>
<sequence>MRFWLGAPAAPPARRRQRRVMLFASNGDGLGHITRLIAIARRLPPDVSPSFVTLSSGISLVEDAGFPVEMLLSHRYANLDPAVAYPWMADELTEMLARQQPDAFVFDGGNPYRFMTDVAAVRRGPALLWLRRGMWQPSQDNAPVLAKEKYFDAILEPDDLAASRDQGATANRRDGVIRTSPIRIVDDGEQLSQPAARAELGLDPARPAVLVQLGVGNVRDVSDAFSQVISVLRRHPEIQVINLVPPISHRPIRHVEGVRDMSIYPAARYLRAFDFAISAAGYNSFHELIGAAMPTIFAVTMRPELDDQMARASYAEAAGCGYALGTDDLTSLAHHVDELMRPRHRQELSRNCARLATPNGAIAAAQLIAEFAR</sequence>
<dbReference type="SUPFAM" id="SSF53756">
    <property type="entry name" value="UDP-Glycosyltransferase/glycogen phosphorylase"/>
    <property type="match status" value="1"/>
</dbReference>
<keyword evidence="3" id="KW-1185">Reference proteome</keyword>
<gene>
    <name evidence="2" type="ORF">VW23_002565</name>
</gene>
<dbReference type="InterPro" id="IPR007235">
    <property type="entry name" value="Glyco_trans_28_C"/>
</dbReference>
<dbReference type="EMBL" id="LAJE02000335">
    <property type="protein sequence ID" value="OEO29098.1"/>
    <property type="molecule type" value="Genomic_DNA"/>
</dbReference>
<comment type="caution">
    <text evidence="2">The sequence shown here is derived from an EMBL/GenBank/DDBJ whole genome shotgun (WGS) entry which is preliminary data.</text>
</comment>
<dbReference type="Pfam" id="PF04101">
    <property type="entry name" value="Glyco_tran_28_C"/>
    <property type="match status" value="1"/>
</dbReference>
<dbReference type="GO" id="GO:0016758">
    <property type="term" value="F:hexosyltransferase activity"/>
    <property type="evidence" value="ECO:0007669"/>
    <property type="project" value="InterPro"/>
</dbReference>
<proteinExistence type="predicted"/>
<dbReference type="AlphaFoldDB" id="A0A1E5XKH8"/>
<evidence type="ECO:0000259" key="1">
    <source>
        <dbReference type="Pfam" id="PF04101"/>
    </source>
</evidence>
<dbReference type="Gene3D" id="3.40.50.2000">
    <property type="entry name" value="Glycogen Phosphorylase B"/>
    <property type="match status" value="1"/>
</dbReference>
<feature type="domain" description="Glycosyl transferase family 28 C-terminal" evidence="1">
    <location>
        <begin position="266"/>
        <end position="348"/>
    </location>
</feature>
<protein>
    <recommendedName>
        <fullName evidence="1">Glycosyl transferase family 28 C-terminal domain-containing protein</fullName>
    </recommendedName>
</protein>
<evidence type="ECO:0000313" key="2">
    <source>
        <dbReference type="EMBL" id="OEO29098.1"/>
    </source>
</evidence>
<dbReference type="PANTHER" id="PTHR21015">
    <property type="entry name" value="UDP-N-ACETYLGLUCOSAMINE--N-ACETYLMURAMYL-(PENTAPEPTIDE) PYROPHOSPHORYL-UNDECAPRENOL N-ACETYLGLUCOSAMINE TRANSFERASE 1"/>
    <property type="match status" value="1"/>
</dbReference>